<keyword evidence="2" id="KW-1185">Reference proteome</keyword>
<dbReference type="EMBL" id="AP022581">
    <property type="protein sequence ID" value="BBX96401.1"/>
    <property type="molecule type" value="Genomic_DNA"/>
</dbReference>
<evidence type="ECO:0000313" key="2">
    <source>
        <dbReference type="Proteomes" id="UP000466396"/>
    </source>
</evidence>
<dbReference type="STRING" id="169765.AWC15_21470"/>
<sequence length="59" mass="6477">MITAARTEDHRKATAEAVELATQAGGYGTTSNEAKVTRQLTQRLNGVIRDRPVPMRPLQ</sequence>
<name>A0A1X1Y6E7_9MYCO</name>
<organism evidence="1 2">
    <name type="scientific">Mycobacterium lacus</name>
    <dbReference type="NCBI Taxonomy" id="169765"/>
    <lineage>
        <taxon>Bacteria</taxon>
        <taxon>Bacillati</taxon>
        <taxon>Actinomycetota</taxon>
        <taxon>Actinomycetes</taxon>
        <taxon>Mycobacteriales</taxon>
        <taxon>Mycobacteriaceae</taxon>
        <taxon>Mycobacterium</taxon>
    </lineage>
</organism>
<dbReference type="AlphaFoldDB" id="A0A1X1Y6E7"/>
<dbReference type="KEGG" id="mlj:MLAC_16950"/>
<proteinExistence type="predicted"/>
<gene>
    <name evidence="1" type="ORF">MLAC_16950</name>
</gene>
<evidence type="ECO:0000313" key="1">
    <source>
        <dbReference type="EMBL" id="BBX96401.1"/>
    </source>
</evidence>
<protein>
    <submittedName>
        <fullName evidence="1">Uncharacterized protein</fullName>
    </submittedName>
</protein>
<accession>A0A1X1Y6E7</accession>
<reference evidence="1 2" key="1">
    <citation type="journal article" date="2019" name="Emerg. Microbes Infect.">
        <title>Comprehensive subspecies identification of 175 nontuberculous mycobacteria species based on 7547 genomic profiles.</title>
        <authorList>
            <person name="Matsumoto Y."/>
            <person name="Kinjo T."/>
            <person name="Motooka D."/>
            <person name="Nabeya D."/>
            <person name="Jung N."/>
            <person name="Uechi K."/>
            <person name="Horii T."/>
            <person name="Iida T."/>
            <person name="Fujita J."/>
            <person name="Nakamura S."/>
        </authorList>
    </citation>
    <scope>NUCLEOTIDE SEQUENCE [LARGE SCALE GENOMIC DNA]</scope>
    <source>
        <strain evidence="1 2">JCM 15657</strain>
    </source>
</reference>
<dbReference type="Proteomes" id="UP000466396">
    <property type="component" value="Chromosome"/>
</dbReference>